<dbReference type="PANTHER" id="PTHR31828:SF1">
    <property type="entry name" value="PHOSPHOLIPASE A1-IIGAMMA"/>
    <property type="match status" value="1"/>
</dbReference>
<dbReference type="CDD" id="cd00519">
    <property type="entry name" value="Lipase_3"/>
    <property type="match status" value="1"/>
</dbReference>
<evidence type="ECO:0000256" key="2">
    <source>
        <dbReference type="ARBA" id="ARBA00022801"/>
    </source>
</evidence>
<sequence>MSSFVKRFFRKKISKVPTPPKWRPSSASHHSSSDEGYIADRWELLMGQNHWEGLLEPRLDKDLRKTIIYYGEMAQATYDTFNRDKYSKYAGASRFNKNNFFAKLGLDLGHPYKYRVTKFFYATSGVEVPDAFIFKPFSSIEPWSKDTNFMGYIAVADDKSVELLGRREIVVAWRGSVEFLEWLNDFQMFQVSASDIFGHDGDGDGDGGVPEVHQGWHSIYTTQNLSSPFDKTSARDQVLTELTKLVEQYKHEEISITVTGHSLGAALATLNAADIVANKINHPKNSPKSKPCKVTAILFASPRVGDSNFKKTLSKYDDLRILRVRNAQDFVPNYPLIDYTDVGKELMIDTTESAYLKNPRLLSVSHNLEVYLHGVAGSRGSEEGFKLVVERDVALLNKFYEFLKDEYLVPVGWWVLKYMGMVQQPDGSWVLMDHEMEDDELMIK</sequence>
<name>A0ABM3QM73_SPIOL</name>
<feature type="domain" description="Fungal lipase-type" evidence="6">
    <location>
        <begin position="170"/>
        <end position="337"/>
    </location>
</feature>
<keyword evidence="2 5" id="KW-0378">Hydrolase</keyword>
<evidence type="ECO:0000313" key="7">
    <source>
        <dbReference type="Proteomes" id="UP000813463"/>
    </source>
</evidence>
<dbReference type="SUPFAM" id="SSF53474">
    <property type="entry name" value="alpha/beta-Hydrolases"/>
    <property type="match status" value="1"/>
</dbReference>
<dbReference type="InterPro" id="IPR002921">
    <property type="entry name" value="Fungal_lipase-type"/>
</dbReference>
<dbReference type="Pfam" id="PF01764">
    <property type="entry name" value="Lipase_3"/>
    <property type="match status" value="1"/>
</dbReference>
<keyword evidence="4 5" id="KW-0443">Lipid metabolism</keyword>
<reference evidence="7" key="1">
    <citation type="journal article" date="2021" name="Nat. Commun.">
        <title>Genomic analyses provide insights into spinach domestication and the genetic basis of agronomic traits.</title>
        <authorList>
            <person name="Cai X."/>
            <person name="Sun X."/>
            <person name="Xu C."/>
            <person name="Sun H."/>
            <person name="Wang X."/>
            <person name="Ge C."/>
            <person name="Zhang Z."/>
            <person name="Wang Q."/>
            <person name="Fei Z."/>
            <person name="Jiao C."/>
            <person name="Wang Q."/>
        </authorList>
    </citation>
    <scope>NUCLEOTIDE SEQUENCE [LARGE SCALE GENOMIC DNA]</scope>
    <source>
        <strain evidence="7">cv. Varoflay</strain>
    </source>
</reference>
<proteinExistence type="inferred from homology"/>
<dbReference type="GeneID" id="110795954"/>
<reference evidence="8" key="2">
    <citation type="submission" date="2025-08" db="UniProtKB">
        <authorList>
            <consortium name="RefSeq"/>
        </authorList>
    </citation>
    <scope>IDENTIFICATION</scope>
    <source>
        <tissue evidence="8">Leaf</tissue>
    </source>
</reference>
<keyword evidence="3 5" id="KW-0442">Lipid degradation</keyword>
<evidence type="ECO:0000313" key="8">
    <source>
        <dbReference type="RefSeq" id="XP_056684465.1"/>
    </source>
</evidence>
<keyword evidence="7" id="KW-1185">Reference proteome</keyword>
<dbReference type="PANTHER" id="PTHR31828">
    <property type="entry name" value="PHOSPHOLIPASE A1-IIGAMMA"/>
    <property type="match status" value="1"/>
</dbReference>
<protein>
    <recommendedName>
        <fullName evidence="5">Phospholipase A1</fullName>
        <ecNumber evidence="5">3.1.1.-</ecNumber>
    </recommendedName>
</protein>
<dbReference type="RefSeq" id="XP_056684465.1">
    <property type="nucleotide sequence ID" value="XM_056828487.1"/>
</dbReference>
<evidence type="ECO:0000256" key="5">
    <source>
        <dbReference type="RuleBase" id="RU367093"/>
    </source>
</evidence>
<dbReference type="InterPro" id="IPR033556">
    <property type="entry name" value="PLA"/>
</dbReference>
<organism evidence="7 8">
    <name type="scientific">Spinacia oleracea</name>
    <name type="common">Spinach</name>
    <dbReference type="NCBI Taxonomy" id="3562"/>
    <lineage>
        <taxon>Eukaryota</taxon>
        <taxon>Viridiplantae</taxon>
        <taxon>Streptophyta</taxon>
        <taxon>Embryophyta</taxon>
        <taxon>Tracheophyta</taxon>
        <taxon>Spermatophyta</taxon>
        <taxon>Magnoliopsida</taxon>
        <taxon>eudicotyledons</taxon>
        <taxon>Gunneridae</taxon>
        <taxon>Pentapetalae</taxon>
        <taxon>Caryophyllales</taxon>
        <taxon>Chenopodiaceae</taxon>
        <taxon>Chenopodioideae</taxon>
        <taxon>Anserineae</taxon>
        <taxon>Spinacia</taxon>
    </lineage>
</organism>
<evidence type="ECO:0000256" key="3">
    <source>
        <dbReference type="ARBA" id="ARBA00022963"/>
    </source>
</evidence>
<dbReference type="Proteomes" id="UP000813463">
    <property type="component" value="Chromosome 5"/>
</dbReference>
<dbReference type="EC" id="3.1.1.-" evidence="5"/>
<evidence type="ECO:0000256" key="1">
    <source>
        <dbReference type="ARBA" id="ARBA00010701"/>
    </source>
</evidence>
<comment type="similarity">
    <text evidence="1 5">Belongs to the AB hydrolase superfamily. Lipase family.</text>
</comment>
<comment type="function">
    <text evidence="5">Acylhydrolase that catalyzes the hydrolysis of phospholipids at the sn-1 position.</text>
</comment>
<evidence type="ECO:0000256" key="4">
    <source>
        <dbReference type="ARBA" id="ARBA00023098"/>
    </source>
</evidence>
<evidence type="ECO:0000259" key="6">
    <source>
        <dbReference type="Pfam" id="PF01764"/>
    </source>
</evidence>
<dbReference type="Gene3D" id="3.40.50.1820">
    <property type="entry name" value="alpha/beta hydrolase"/>
    <property type="match status" value="1"/>
</dbReference>
<gene>
    <name evidence="8" type="primary">LOC110795954</name>
</gene>
<accession>A0ABM3QM73</accession>
<dbReference type="InterPro" id="IPR029058">
    <property type="entry name" value="AB_hydrolase_fold"/>
</dbReference>